<gene>
    <name evidence="2" type="ORF">LTR78_000399</name>
</gene>
<feature type="region of interest" description="Disordered" evidence="1">
    <location>
        <begin position="214"/>
        <end position="370"/>
    </location>
</feature>
<feature type="compositionally biased region" description="Basic and acidic residues" evidence="1">
    <location>
        <begin position="127"/>
        <end position="140"/>
    </location>
</feature>
<reference evidence="2" key="1">
    <citation type="submission" date="2023-07" db="EMBL/GenBank/DDBJ databases">
        <title>Black Yeasts Isolated from many extreme environments.</title>
        <authorList>
            <person name="Coleine C."/>
            <person name="Stajich J.E."/>
            <person name="Selbmann L."/>
        </authorList>
    </citation>
    <scope>NUCLEOTIDE SEQUENCE</scope>
    <source>
        <strain evidence="2">CCFEE 5485</strain>
    </source>
</reference>
<feature type="compositionally biased region" description="Polar residues" evidence="1">
    <location>
        <begin position="170"/>
        <end position="182"/>
    </location>
</feature>
<dbReference type="Proteomes" id="UP001274830">
    <property type="component" value="Unassembled WGS sequence"/>
</dbReference>
<feature type="region of interest" description="Disordered" evidence="1">
    <location>
        <begin position="115"/>
        <end position="202"/>
    </location>
</feature>
<feature type="region of interest" description="Disordered" evidence="1">
    <location>
        <begin position="506"/>
        <end position="546"/>
    </location>
</feature>
<sequence>MSLNGLDAQDVEEAYKNAMAEAGGWFLLKYTSRDSVALLGRGKAGVHEARVALAKYEEASPLYGLIIYRRRKVLIKYIPDGTSRLLQERYSPYETLLEITTPESLNDTSLAASFPLHTASPSTSSNRLHEISEDGEDHGPRPTTKQTFSSTGSIFGTQRYKSEKRVDQLMTGQTNRRTTPSIRVTDDPTSLPAATVPTTQKASISQFLVREESGQRSITSLSSQPSITSSAGYASSDDSSKTVETLATTHEPQALRANERSDPNVGRNDFVNRSYAPASTSRDLHTGTVPNRPLDRPSVSERQGISEATNRKLDDDPYDLSKFDFMKPKVKLGPRPVAPGERNKRTTVSGTAAIPSNFRPAQKKSEPSQPVLQTPAKIAPQYTLQDLPAPPPIPNLPEYTPRPVSRGSIKSLPSHKSVGMTNDKLRLMKAVELRKKQLRKSNPQPASFVPPPDEEAPAVPTLPAQSRAPMETYQPTGRTQYATNQALAALEEAQHTKKADSGIEMKYSHTDEQPEAKQDFEPAPNEVRPATPPRHGVEEEPQKADQMKAVHAVTRALTPPASLGAPGEALPDRNAEEVQSVLQSSTPSEAVIDAVSMHQEPRAEDHTLEQSRTAESTQDFMTVRPPSSEYADTVVAEPIFSLDMLDDGPQHASNTHEMPLQHTEANLLGAPTTNNSSSMDVPSIVVKAGTRPVTPASDNAQPSRRGSLENDLSSPPANMSGSGTLEPANMSPRRNNTDLARRRRGIVEPLHLTSHGDGDFASDDELMEELQSATFQDATTMTMARSPHGLSFPRHPSESTLSESVRSVKIRRSSSNLLDPFEAGSDRASPVPQISSPWRKHASSTPELERADPLQGLRRNVSTGITKRIQALAEVSSREVSPNPPARSPTPEQLPTTAWRERKTSVRSPPRSRTTSMQKLARQSKRLSGNMISRENSSEATPTWSVQPDPTGNRNSVSVSARIVRTRSETEREEVPSGDTPLQPSELHINRQRTSQPQVNKSLPPLNTDATNPNWDLTPAFGHEAPQAPGRGSSDYRSLHSAHRKSLGRYRQNMSPMTPSAEDFPPPPMQGNMQKAASRASTASSNDDNAAAARDGSRTSRFFKRMSNFGGKDKRRSGVQQFGGSTNGGGAVESPPTSAPRSNSQQQDRSDMPPPVVVGDLNVQFPDSLLWKRRIVSIDSAGYLVFAIPQAMDIHKGTSKRFHLSELKQPYAPDLDRQELPHSVMLDFGDGQTTLQAACGDAMTHRQVLHVLRGYWRSWGGA</sequence>
<feature type="compositionally biased region" description="Polar residues" evidence="1">
    <location>
        <begin position="696"/>
        <end position="723"/>
    </location>
</feature>
<organism evidence="2 3">
    <name type="scientific">Recurvomyces mirabilis</name>
    <dbReference type="NCBI Taxonomy" id="574656"/>
    <lineage>
        <taxon>Eukaryota</taxon>
        <taxon>Fungi</taxon>
        <taxon>Dikarya</taxon>
        <taxon>Ascomycota</taxon>
        <taxon>Pezizomycotina</taxon>
        <taxon>Dothideomycetes</taxon>
        <taxon>Dothideomycetidae</taxon>
        <taxon>Mycosphaerellales</taxon>
        <taxon>Teratosphaeriaceae</taxon>
        <taxon>Recurvomyces</taxon>
    </lineage>
</organism>
<protein>
    <submittedName>
        <fullName evidence="2">Uncharacterized protein</fullName>
    </submittedName>
</protein>
<accession>A0AAE0WX68</accession>
<name>A0AAE0WX68_9PEZI</name>
<keyword evidence="3" id="KW-1185">Reference proteome</keyword>
<feature type="compositionally biased region" description="Polar residues" evidence="1">
    <location>
        <begin position="992"/>
        <end position="1001"/>
    </location>
</feature>
<evidence type="ECO:0000313" key="3">
    <source>
        <dbReference type="Proteomes" id="UP001274830"/>
    </source>
</evidence>
<feature type="compositionally biased region" description="Polar residues" evidence="1">
    <location>
        <begin position="143"/>
        <end position="156"/>
    </location>
</feature>
<feature type="compositionally biased region" description="Polar residues" evidence="1">
    <location>
        <begin position="926"/>
        <end position="959"/>
    </location>
</feature>
<comment type="caution">
    <text evidence="2">The sequence shown here is derived from an EMBL/GenBank/DDBJ whole genome shotgun (WGS) entry which is preliminary data.</text>
</comment>
<dbReference type="EMBL" id="JAUTXT010000001">
    <property type="protein sequence ID" value="KAK3680022.1"/>
    <property type="molecule type" value="Genomic_DNA"/>
</dbReference>
<feature type="compositionally biased region" description="Basic and acidic residues" evidence="1">
    <location>
        <begin position="506"/>
        <end position="520"/>
    </location>
</feature>
<feature type="compositionally biased region" description="Polar residues" evidence="1">
    <location>
        <begin position="242"/>
        <end position="251"/>
    </location>
</feature>
<feature type="region of interest" description="Disordered" evidence="1">
    <location>
        <begin position="436"/>
        <end position="477"/>
    </location>
</feature>
<dbReference type="AlphaFoldDB" id="A0AAE0WX68"/>
<feature type="compositionally biased region" description="Low complexity" evidence="1">
    <location>
        <begin position="1076"/>
        <end position="1094"/>
    </location>
</feature>
<evidence type="ECO:0000256" key="1">
    <source>
        <dbReference type="SAM" id="MobiDB-lite"/>
    </source>
</evidence>
<feature type="region of interest" description="Disordered" evidence="1">
    <location>
        <begin position="873"/>
        <end position="1156"/>
    </location>
</feature>
<feature type="compositionally biased region" description="Low complexity" evidence="1">
    <location>
        <begin position="906"/>
        <end position="916"/>
    </location>
</feature>
<feature type="compositionally biased region" description="Basic and acidic residues" evidence="1">
    <location>
        <begin position="966"/>
        <end position="975"/>
    </location>
</feature>
<feature type="region of interest" description="Disordered" evidence="1">
    <location>
        <begin position="818"/>
        <end position="861"/>
    </location>
</feature>
<feature type="compositionally biased region" description="Basic and acidic residues" evidence="1">
    <location>
        <begin position="309"/>
        <end position="327"/>
    </location>
</feature>
<proteinExistence type="predicted"/>
<feature type="compositionally biased region" description="Low complexity" evidence="1">
    <location>
        <begin position="217"/>
        <end position="237"/>
    </location>
</feature>
<feature type="compositionally biased region" description="Basic and acidic residues" evidence="1">
    <location>
        <begin position="535"/>
        <end position="546"/>
    </location>
</feature>
<feature type="region of interest" description="Disordered" evidence="1">
    <location>
        <begin position="689"/>
        <end position="758"/>
    </location>
</feature>
<feature type="compositionally biased region" description="Polar residues" evidence="1">
    <location>
        <begin position="1135"/>
        <end position="1147"/>
    </location>
</feature>
<evidence type="ECO:0000313" key="2">
    <source>
        <dbReference type="EMBL" id="KAK3680022.1"/>
    </source>
</evidence>